<dbReference type="PANTHER" id="PTHR12839">
    <property type="entry name" value="NONSENSE-MEDIATED MRNA DECAY PROTEIN 2 UP-FRAMESHIFT SUPPRESSOR 2"/>
    <property type="match status" value="1"/>
</dbReference>
<dbReference type="Pfam" id="PF02854">
    <property type="entry name" value="MIF4G"/>
    <property type="match status" value="2"/>
</dbReference>
<feature type="coiled-coil region" evidence="1">
    <location>
        <begin position="448"/>
        <end position="475"/>
    </location>
</feature>
<reference evidence="4 5" key="1">
    <citation type="journal article" date="2022" name="Nat. Ecol. Evol.">
        <title>A masculinizing supergene underlies an exaggerated male reproductive morph in a spider.</title>
        <authorList>
            <person name="Hendrickx F."/>
            <person name="De Corte Z."/>
            <person name="Sonet G."/>
            <person name="Van Belleghem S.M."/>
            <person name="Kostlbacher S."/>
            <person name="Vangestel C."/>
        </authorList>
    </citation>
    <scope>NUCLEOTIDE SEQUENCE [LARGE SCALE GENOMIC DNA]</scope>
    <source>
        <strain evidence="4">W744_W776</strain>
    </source>
</reference>
<organism evidence="4 5">
    <name type="scientific">Oedothorax gibbosus</name>
    <dbReference type="NCBI Taxonomy" id="931172"/>
    <lineage>
        <taxon>Eukaryota</taxon>
        <taxon>Metazoa</taxon>
        <taxon>Ecdysozoa</taxon>
        <taxon>Arthropoda</taxon>
        <taxon>Chelicerata</taxon>
        <taxon>Arachnida</taxon>
        <taxon>Araneae</taxon>
        <taxon>Araneomorphae</taxon>
        <taxon>Entelegynae</taxon>
        <taxon>Araneoidea</taxon>
        <taxon>Linyphiidae</taxon>
        <taxon>Erigoninae</taxon>
        <taxon>Oedothorax</taxon>
    </lineage>
</organism>
<dbReference type="GO" id="GO:0000184">
    <property type="term" value="P:nuclear-transcribed mRNA catabolic process, nonsense-mediated decay"/>
    <property type="evidence" value="ECO:0007669"/>
    <property type="project" value="InterPro"/>
</dbReference>
<dbReference type="InterPro" id="IPR039762">
    <property type="entry name" value="Nmd2/UPF2"/>
</dbReference>
<protein>
    <recommendedName>
        <fullName evidence="3">MIF4G domain-containing protein</fullName>
    </recommendedName>
</protein>
<dbReference type="GO" id="GO:0003723">
    <property type="term" value="F:RNA binding"/>
    <property type="evidence" value="ECO:0007669"/>
    <property type="project" value="InterPro"/>
</dbReference>
<feature type="domain" description="MIF4G" evidence="3">
    <location>
        <begin position="536"/>
        <end position="683"/>
    </location>
</feature>
<evidence type="ECO:0000259" key="3">
    <source>
        <dbReference type="SMART" id="SM00543"/>
    </source>
</evidence>
<feature type="region of interest" description="Disordered" evidence="2">
    <location>
        <begin position="1"/>
        <end position="50"/>
    </location>
</feature>
<evidence type="ECO:0000256" key="2">
    <source>
        <dbReference type="SAM" id="MobiDB-lite"/>
    </source>
</evidence>
<proteinExistence type="predicted"/>
<evidence type="ECO:0000313" key="5">
    <source>
        <dbReference type="Proteomes" id="UP000827092"/>
    </source>
</evidence>
<dbReference type="AlphaFoldDB" id="A0AAV6VGS4"/>
<dbReference type="Gene3D" id="1.25.40.180">
    <property type="match status" value="2"/>
</dbReference>
<evidence type="ECO:0000313" key="4">
    <source>
        <dbReference type="EMBL" id="KAG8195283.1"/>
    </source>
</evidence>
<dbReference type="GO" id="GO:0005737">
    <property type="term" value="C:cytoplasm"/>
    <property type="evidence" value="ECO:0007669"/>
    <property type="project" value="TreeGrafter"/>
</dbReference>
<comment type="caution">
    <text evidence="4">The sequence shown here is derived from an EMBL/GenBank/DDBJ whole genome shotgun (WGS) entry which is preliminary data.</text>
</comment>
<dbReference type="EMBL" id="JAFNEN010000090">
    <property type="protein sequence ID" value="KAG8195283.1"/>
    <property type="molecule type" value="Genomic_DNA"/>
</dbReference>
<feature type="domain" description="MIF4G" evidence="3">
    <location>
        <begin position="125"/>
        <end position="335"/>
    </location>
</feature>
<sequence length="683" mass="78401">MSERRGGGKSWKREREGRRQILQEVTTEPKENVPASDENHGPTMAAEQTDIKETSLLEAENNTSIERLPEVDSIDDIEEQKNELMQYITEVSEKFKIKDELRAMNANAEAYRPEESFFSKLDSSLKKNTAFIKRLRNMTDAQKDSLMKDMESLNLTKYISEAAAAIVDAKLKMSDVHTAVQICSSLHQRYAEFSTQLLEHWHKVLPAKKDEKISNPSKIRVDLRFFAELVSCGIFFLKEGLPLLGNLLTVLTVGDREDHGNVSIVLSFCRHCGEDYAGLVPKKFRLLSEKFNMEIPKSNFLMADRQKGPRNLLKEYYKSLCKHLVKDYKALQNMEKQNHRILQTKGELSSDRRDKFEVAQSAFQKLLSNTEQFADIVDEDVPPLPKDESFQPDNETTTLDVHNRFKDKEMVDSSLSVWEDDDTRSFYETLPDLKAFIPGILFKDSSQAPSQSEAIEKLEEDLSQLEIEDVELNEVMKEGEELKESEDAKEESKVDEKDLTETLMQDLEGTDPDCVPAIDTEEDSTSISSANKVLLESFLTSLLHCVNREIIDQAAIDFCMNLNTRPNRKKLVRSLFLVPRTRLDLLPFYSRFVAILNPCMQDVATDLVSMLKQDFKFHIKKKDQINIESKVKTVRFIGELVKFKVFPKSEALFCLKLLLSDFIHHHVEMACNLLETLTVPFKH</sequence>
<dbReference type="Proteomes" id="UP000827092">
    <property type="component" value="Unassembled WGS sequence"/>
</dbReference>
<dbReference type="SUPFAM" id="SSF48371">
    <property type="entry name" value="ARM repeat"/>
    <property type="match status" value="2"/>
</dbReference>
<feature type="compositionally biased region" description="Basic and acidic residues" evidence="2">
    <location>
        <begin position="1"/>
        <end position="31"/>
    </location>
</feature>
<gene>
    <name evidence="4" type="ORF">JTE90_028432</name>
</gene>
<dbReference type="SMART" id="SM00543">
    <property type="entry name" value="MIF4G"/>
    <property type="match status" value="2"/>
</dbReference>
<dbReference type="PANTHER" id="PTHR12839:SF7">
    <property type="entry name" value="REGULATOR OF NONSENSE TRANSCRIPTS 2"/>
    <property type="match status" value="1"/>
</dbReference>
<name>A0AAV6VGS4_9ARAC</name>
<accession>A0AAV6VGS4</accession>
<dbReference type="GO" id="GO:0035145">
    <property type="term" value="C:exon-exon junction complex"/>
    <property type="evidence" value="ECO:0007669"/>
    <property type="project" value="TreeGrafter"/>
</dbReference>
<dbReference type="FunFam" id="1.25.40.180:FF:000014">
    <property type="entry name" value="Putative regulator of nonsense transcripts 2"/>
    <property type="match status" value="1"/>
</dbReference>
<keyword evidence="5" id="KW-1185">Reference proteome</keyword>
<dbReference type="InterPro" id="IPR016024">
    <property type="entry name" value="ARM-type_fold"/>
</dbReference>
<keyword evidence="1" id="KW-0175">Coiled coil</keyword>
<evidence type="ECO:0000256" key="1">
    <source>
        <dbReference type="SAM" id="Coils"/>
    </source>
</evidence>
<dbReference type="InterPro" id="IPR003890">
    <property type="entry name" value="MIF4G-like_typ-3"/>
</dbReference>